<sequence length="354" mass="40555">MISAVRVVIQKIFSGGCQSAVGSGVSIQKMRLDMSESIFIQPLCFGNIVYMNNTIATMNECYLKGRNGSYSDISFLEVENKYEIKILELIKVETVEDEEEQQREDLIDGQIQDSEKEKQILNINICPDNKNYYSSSSHKFVYAKDGTYKIHNLKFEGTQVGGVKVDNANATLINTSFVEDTIEKNKNFNNEQNHNSPERCNFGVVQSGECNIVLSNKWILPGIPDPIVSKDKLTVNVLNEKERLKFDIEGEQIYPLNFQTKIVELRAKTKKEIKAEIKANKEFRVKYPKKKNLARDGHGMIIWPPKDATELPLRNYATVHGSRNAFFSMRDYTWLNPRKFYYGILGSNDQKKFT</sequence>
<dbReference type="Proteomes" id="UP000324800">
    <property type="component" value="Unassembled WGS sequence"/>
</dbReference>
<dbReference type="EMBL" id="SNRW01027129">
    <property type="protein sequence ID" value="KAA6360303.1"/>
    <property type="molecule type" value="Genomic_DNA"/>
</dbReference>
<organism evidence="1 2">
    <name type="scientific">Streblomastix strix</name>
    <dbReference type="NCBI Taxonomy" id="222440"/>
    <lineage>
        <taxon>Eukaryota</taxon>
        <taxon>Metamonada</taxon>
        <taxon>Preaxostyla</taxon>
        <taxon>Oxymonadida</taxon>
        <taxon>Streblomastigidae</taxon>
        <taxon>Streblomastix</taxon>
    </lineage>
</organism>
<comment type="caution">
    <text evidence="1">The sequence shown here is derived from an EMBL/GenBank/DDBJ whole genome shotgun (WGS) entry which is preliminary data.</text>
</comment>
<evidence type="ECO:0000313" key="1">
    <source>
        <dbReference type="EMBL" id="KAA6360303.1"/>
    </source>
</evidence>
<reference evidence="1 2" key="1">
    <citation type="submission" date="2019-03" db="EMBL/GenBank/DDBJ databases">
        <title>Single cell metagenomics reveals metabolic interactions within the superorganism composed of flagellate Streblomastix strix and complex community of Bacteroidetes bacteria on its surface.</title>
        <authorList>
            <person name="Treitli S.C."/>
            <person name="Kolisko M."/>
            <person name="Husnik F."/>
            <person name="Keeling P."/>
            <person name="Hampl V."/>
        </authorList>
    </citation>
    <scope>NUCLEOTIDE SEQUENCE [LARGE SCALE GENOMIC DNA]</scope>
    <source>
        <strain evidence="1">ST1C</strain>
    </source>
</reference>
<feature type="non-terminal residue" evidence="1">
    <location>
        <position position="354"/>
    </location>
</feature>
<gene>
    <name evidence="1" type="ORF">EZS28_044170</name>
</gene>
<accession>A0A5J4TQV2</accession>
<proteinExistence type="predicted"/>
<name>A0A5J4TQV2_9EUKA</name>
<dbReference type="AlphaFoldDB" id="A0A5J4TQV2"/>
<evidence type="ECO:0000313" key="2">
    <source>
        <dbReference type="Proteomes" id="UP000324800"/>
    </source>
</evidence>
<protein>
    <submittedName>
        <fullName evidence="1">Uncharacterized protein</fullName>
    </submittedName>
</protein>